<evidence type="ECO:0000256" key="1">
    <source>
        <dbReference type="SAM" id="MobiDB-lite"/>
    </source>
</evidence>
<comment type="caution">
    <text evidence="3">The sequence shown here is derived from an EMBL/GenBank/DDBJ whole genome shotgun (WGS) entry which is preliminary data.</text>
</comment>
<feature type="compositionally biased region" description="Basic and acidic residues" evidence="1">
    <location>
        <begin position="234"/>
        <end position="253"/>
    </location>
</feature>
<organism evidence="3 4">
    <name type="scientific">Streptomyces lucensis JCM 4490</name>
    <dbReference type="NCBI Taxonomy" id="1306176"/>
    <lineage>
        <taxon>Bacteria</taxon>
        <taxon>Bacillati</taxon>
        <taxon>Actinomycetota</taxon>
        <taxon>Actinomycetes</taxon>
        <taxon>Kitasatosporales</taxon>
        <taxon>Streptomycetaceae</taxon>
        <taxon>Streptomyces</taxon>
    </lineage>
</organism>
<sequence>MGDKGARESRVETVMSETAMSVPACRNDADHLLALRDDLLRLPVEEIPVGALRVTGSPRSRAEDPDHTRTLAEAGDALPPVIAHRPSMTVVDGVHRLRAAQSRGAATIAVRFYDGSMEDARLLAVALNVTHGLPLTLAERTAAAERVLTARPTWSDRAVASVAGLSPGKTAQIRRRVLGPAVPGTMRVGRDGRARPVDASHGRALAAALLREDPTASLRRIAREAGISPATVADVRDRLARGDDPVRPGDGPRRRTTPKTPGPAPDVGEIHSRLRRDPALRLSETGRSFLRLLDAGATLARHREGIAASLPPHCKAAAAHLAEAYAQSWQKLANELQ</sequence>
<name>A0A918J6Q0_9ACTN</name>
<accession>A0A918J6Q0</accession>
<proteinExistence type="predicted"/>
<reference evidence="3" key="1">
    <citation type="journal article" date="2014" name="Int. J. Syst. Evol. Microbiol.">
        <title>Complete genome sequence of Corynebacterium casei LMG S-19264T (=DSM 44701T), isolated from a smear-ripened cheese.</title>
        <authorList>
            <consortium name="US DOE Joint Genome Institute (JGI-PGF)"/>
            <person name="Walter F."/>
            <person name="Albersmeier A."/>
            <person name="Kalinowski J."/>
            <person name="Ruckert C."/>
        </authorList>
    </citation>
    <scope>NUCLEOTIDE SEQUENCE</scope>
    <source>
        <strain evidence="3">JCM 4490</strain>
    </source>
</reference>
<dbReference type="SMART" id="SM00470">
    <property type="entry name" value="ParB"/>
    <property type="match status" value="1"/>
</dbReference>
<dbReference type="SUPFAM" id="SSF110849">
    <property type="entry name" value="ParB/Sulfiredoxin"/>
    <property type="match status" value="1"/>
</dbReference>
<evidence type="ECO:0000259" key="2">
    <source>
        <dbReference type="SMART" id="SM00470"/>
    </source>
</evidence>
<feature type="domain" description="ParB-like N-terminal" evidence="2">
    <location>
        <begin position="45"/>
        <end position="129"/>
    </location>
</feature>
<evidence type="ECO:0000313" key="3">
    <source>
        <dbReference type="EMBL" id="GGW53315.1"/>
    </source>
</evidence>
<dbReference type="InterPro" id="IPR003115">
    <property type="entry name" value="ParB_N"/>
</dbReference>
<dbReference type="EMBL" id="BMUE01000006">
    <property type="protein sequence ID" value="GGW53315.1"/>
    <property type="molecule type" value="Genomic_DNA"/>
</dbReference>
<dbReference type="AlphaFoldDB" id="A0A918J6Q0"/>
<dbReference type="Proteomes" id="UP000620224">
    <property type="component" value="Unassembled WGS sequence"/>
</dbReference>
<dbReference type="InterPro" id="IPR036086">
    <property type="entry name" value="ParB/Sulfiredoxin_sf"/>
</dbReference>
<keyword evidence="4" id="KW-1185">Reference proteome</keyword>
<gene>
    <name evidence="3" type="ORF">GCM10010503_33160</name>
</gene>
<protein>
    <recommendedName>
        <fullName evidence="2">ParB-like N-terminal domain-containing protein</fullName>
    </recommendedName>
</protein>
<feature type="region of interest" description="Disordered" evidence="1">
    <location>
        <begin position="232"/>
        <end position="270"/>
    </location>
</feature>
<evidence type="ECO:0000313" key="4">
    <source>
        <dbReference type="Proteomes" id="UP000620224"/>
    </source>
</evidence>
<reference evidence="3" key="2">
    <citation type="submission" date="2020-09" db="EMBL/GenBank/DDBJ databases">
        <authorList>
            <person name="Sun Q."/>
            <person name="Ohkuma M."/>
        </authorList>
    </citation>
    <scope>NUCLEOTIDE SEQUENCE</scope>
    <source>
        <strain evidence="3">JCM 4490</strain>
    </source>
</reference>